<comment type="function">
    <text evidence="10">Catalyzes the depolymerization of both polygalacturonate and pectins of methyl esterification degree from 22 to 89%, with an endo mode of action. In contrast to the majority of pectate lyases, displays high activity on highly methylated pectins.</text>
</comment>
<keyword evidence="7 10" id="KW-0732">Signal</keyword>
<evidence type="ECO:0000256" key="7">
    <source>
        <dbReference type="ARBA" id="ARBA00022729"/>
    </source>
</evidence>
<comment type="similarity">
    <text evidence="4 10">Belongs to the polysaccharide lyase 3 family.</text>
</comment>
<feature type="signal peptide" evidence="10">
    <location>
        <begin position="1"/>
        <end position="34"/>
    </location>
</feature>
<reference evidence="12 13" key="1">
    <citation type="submission" date="2019-10" db="EMBL/GenBank/DDBJ databases">
        <title>Streptomyces tenebrisbrunneis sp.nov., an endogenous actinomycete isolated from of Lycium ruthenicum.</title>
        <authorList>
            <person name="Ma L."/>
        </authorList>
    </citation>
    <scope>NUCLEOTIDE SEQUENCE [LARGE SCALE GENOMIC DNA]</scope>
    <source>
        <strain evidence="12 13">TRM 66187</strain>
    </source>
</reference>
<feature type="compositionally biased region" description="Acidic residues" evidence="11">
    <location>
        <begin position="259"/>
        <end position="268"/>
    </location>
</feature>
<evidence type="ECO:0000256" key="10">
    <source>
        <dbReference type="RuleBase" id="RU367009"/>
    </source>
</evidence>
<dbReference type="SUPFAM" id="SSF51126">
    <property type="entry name" value="Pectin lyase-like"/>
    <property type="match status" value="1"/>
</dbReference>
<evidence type="ECO:0000256" key="5">
    <source>
        <dbReference type="ARBA" id="ARBA00012272"/>
    </source>
</evidence>
<feature type="chain" id="PRO_5044997230" description="Pectate lyase" evidence="10">
    <location>
        <begin position="35"/>
        <end position="285"/>
    </location>
</feature>
<dbReference type="InterPro" id="IPR012334">
    <property type="entry name" value="Pectin_lyas_fold"/>
</dbReference>
<dbReference type="PANTHER" id="PTHR33407">
    <property type="entry name" value="PECTATE LYASE F-RELATED"/>
    <property type="match status" value="1"/>
</dbReference>
<evidence type="ECO:0000256" key="8">
    <source>
        <dbReference type="ARBA" id="ARBA00022837"/>
    </source>
</evidence>
<dbReference type="InterPro" id="IPR011050">
    <property type="entry name" value="Pectin_lyase_fold/virulence"/>
</dbReference>
<evidence type="ECO:0000256" key="11">
    <source>
        <dbReference type="SAM" id="MobiDB-lite"/>
    </source>
</evidence>
<evidence type="ECO:0000313" key="13">
    <source>
        <dbReference type="Proteomes" id="UP000621266"/>
    </source>
</evidence>
<accession>A0ABQ7FEZ4</accession>
<keyword evidence="9 10" id="KW-0456">Lyase</keyword>
<dbReference type="GO" id="GO:0016829">
    <property type="term" value="F:lyase activity"/>
    <property type="evidence" value="ECO:0007669"/>
    <property type="project" value="UniProtKB-KW"/>
</dbReference>
<dbReference type="Gene3D" id="2.160.20.10">
    <property type="entry name" value="Single-stranded right-handed beta-helix, Pectin lyase-like"/>
    <property type="match status" value="1"/>
</dbReference>
<feature type="region of interest" description="Disordered" evidence="11">
    <location>
        <begin position="254"/>
        <end position="285"/>
    </location>
</feature>
<keyword evidence="8 10" id="KW-0106">Calcium</keyword>
<dbReference type="EMBL" id="WHPN01000370">
    <property type="protein sequence ID" value="KAF4406401.1"/>
    <property type="molecule type" value="Genomic_DNA"/>
</dbReference>
<dbReference type="EC" id="4.2.2.2" evidence="5 10"/>
<comment type="cofactor">
    <cofactor evidence="2 10">
        <name>Ca(2+)</name>
        <dbReference type="ChEBI" id="CHEBI:29108"/>
    </cofactor>
</comment>
<dbReference type="Pfam" id="PF03211">
    <property type="entry name" value="Pectate_lyase"/>
    <property type="match status" value="1"/>
</dbReference>
<comment type="subcellular location">
    <subcellularLocation>
        <location evidence="3 10">Secreted</location>
    </subcellularLocation>
</comment>
<gene>
    <name evidence="12" type="ORF">GCU69_25095</name>
</gene>
<protein>
    <recommendedName>
        <fullName evidence="5 10">Pectate lyase</fullName>
        <ecNumber evidence="5 10">4.2.2.2</ecNumber>
    </recommendedName>
</protein>
<sequence length="285" mass="29859">MRSPHRRIPSGRRRALLAAVFAGALATTGLTAFAQASDSAGPASEPAQAASAADTLAAEWPQATDEVVVNETIEVDGAFDGGNVRYVPGPELGDGGQDEDQLPVFKVAEGGSLSNVIIGSPGVDGVHCQGSCTLESVWWEDIGEDAATFRGGDGSQFLVSGGAARGSDDKVFQHNGGGTLTVRDFAAEDFSTLVRSCGNCSSQYERTIVIENVEVTAPANRLAGINENYGDSATFRNVTIIGDDDREIVPCQKYIGNDSGDEPEETGTDADGTHCRYSESDITYQ</sequence>
<dbReference type="RefSeq" id="WP_156207227.1">
    <property type="nucleotide sequence ID" value="NZ_WHPN01000370.1"/>
</dbReference>
<evidence type="ECO:0000256" key="4">
    <source>
        <dbReference type="ARBA" id="ARBA00006463"/>
    </source>
</evidence>
<evidence type="ECO:0000256" key="3">
    <source>
        <dbReference type="ARBA" id="ARBA00004613"/>
    </source>
</evidence>
<evidence type="ECO:0000256" key="1">
    <source>
        <dbReference type="ARBA" id="ARBA00000695"/>
    </source>
</evidence>
<keyword evidence="6 10" id="KW-0964">Secreted</keyword>
<organism evidence="12 13">
    <name type="scientific">Streptomyces lycii</name>
    <dbReference type="NCBI Taxonomy" id="2654337"/>
    <lineage>
        <taxon>Bacteria</taxon>
        <taxon>Bacillati</taxon>
        <taxon>Actinomycetota</taxon>
        <taxon>Actinomycetes</taxon>
        <taxon>Kitasatosporales</taxon>
        <taxon>Streptomycetaceae</taxon>
        <taxon>Streptomyces</taxon>
    </lineage>
</organism>
<dbReference type="Proteomes" id="UP000621266">
    <property type="component" value="Unassembled WGS sequence"/>
</dbReference>
<dbReference type="InterPro" id="IPR004898">
    <property type="entry name" value="Pectate_lyase_PlyH/PlyE-like"/>
</dbReference>
<comment type="caution">
    <text evidence="12">The sequence shown here is derived from an EMBL/GenBank/DDBJ whole genome shotgun (WGS) entry which is preliminary data.</text>
</comment>
<name>A0ABQ7FEZ4_9ACTN</name>
<keyword evidence="13" id="KW-1185">Reference proteome</keyword>
<comment type="catalytic activity">
    <reaction evidence="1 10">
        <text>Eliminative cleavage of (1-&gt;4)-alpha-D-galacturonan to give oligosaccharides with 4-deoxy-alpha-D-galact-4-enuronosyl groups at their non-reducing ends.</text>
        <dbReference type="EC" id="4.2.2.2"/>
    </reaction>
</comment>
<proteinExistence type="inferred from homology"/>
<evidence type="ECO:0000256" key="9">
    <source>
        <dbReference type="ARBA" id="ARBA00023239"/>
    </source>
</evidence>
<evidence type="ECO:0000313" key="12">
    <source>
        <dbReference type="EMBL" id="KAF4406401.1"/>
    </source>
</evidence>
<evidence type="ECO:0000256" key="6">
    <source>
        <dbReference type="ARBA" id="ARBA00022525"/>
    </source>
</evidence>
<evidence type="ECO:0000256" key="2">
    <source>
        <dbReference type="ARBA" id="ARBA00001913"/>
    </source>
</evidence>
<dbReference type="PANTHER" id="PTHR33407:SF9">
    <property type="entry name" value="PECTATE LYASE F-RELATED"/>
    <property type="match status" value="1"/>
</dbReference>